<dbReference type="EMBL" id="JBBPBM010000046">
    <property type="protein sequence ID" value="KAK8521838.1"/>
    <property type="molecule type" value="Genomic_DNA"/>
</dbReference>
<dbReference type="Proteomes" id="UP001472677">
    <property type="component" value="Unassembled WGS sequence"/>
</dbReference>
<keyword evidence="2" id="KW-1185">Reference proteome</keyword>
<comment type="caution">
    <text evidence="1">The sequence shown here is derived from an EMBL/GenBank/DDBJ whole genome shotgun (WGS) entry which is preliminary data.</text>
</comment>
<organism evidence="1 2">
    <name type="scientific">Hibiscus sabdariffa</name>
    <name type="common">roselle</name>
    <dbReference type="NCBI Taxonomy" id="183260"/>
    <lineage>
        <taxon>Eukaryota</taxon>
        <taxon>Viridiplantae</taxon>
        <taxon>Streptophyta</taxon>
        <taxon>Embryophyta</taxon>
        <taxon>Tracheophyta</taxon>
        <taxon>Spermatophyta</taxon>
        <taxon>Magnoliopsida</taxon>
        <taxon>eudicotyledons</taxon>
        <taxon>Gunneridae</taxon>
        <taxon>Pentapetalae</taxon>
        <taxon>rosids</taxon>
        <taxon>malvids</taxon>
        <taxon>Malvales</taxon>
        <taxon>Malvaceae</taxon>
        <taxon>Malvoideae</taxon>
        <taxon>Hibiscus</taxon>
    </lineage>
</organism>
<evidence type="ECO:0000313" key="2">
    <source>
        <dbReference type="Proteomes" id="UP001472677"/>
    </source>
</evidence>
<evidence type="ECO:0000313" key="1">
    <source>
        <dbReference type="EMBL" id="KAK8521838.1"/>
    </source>
</evidence>
<protein>
    <submittedName>
        <fullName evidence="1">Uncharacterized protein</fullName>
    </submittedName>
</protein>
<name>A0ABR2CSD6_9ROSI</name>
<reference evidence="1 2" key="1">
    <citation type="journal article" date="2024" name="G3 (Bethesda)">
        <title>Genome assembly of Hibiscus sabdariffa L. provides insights into metabolisms of medicinal natural products.</title>
        <authorList>
            <person name="Kim T."/>
        </authorList>
    </citation>
    <scope>NUCLEOTIDE SEQUENCE [LARGE SCALE GENOMIC DNA]</scope>
    <source>
        <strain evidence="1">TK-2024</strain>
        <tissue evidence="1">Old leaves</tissue>
    </source>
</reference>
<proteinExistence type="predicted"/>
<gene>
    <name evidence="1" type="ORF">V6N12_066420</name>
</gene>
<accession>A0ABR2CSD6</accession>
<sequence length="72" mass="8246">MKSSLFWRGSQAAALLPNKFLTGFTEVTEERLNSCTKIVHLVSHSTCKQRNREKRWARSLSSLNSAFMMGRI</sequence>